<protein>
    <submittedName>
        <fullName evidence="3">Uncharacterized protein</fullName>
    </submittedName>
</protein>
<feature type="region of interest" description="Disordered" evidence="1">
    <location>
        <begin position="165"/>
        <end position="199"/>
    </location>
</feature>
<keyword evidence="2" id="KW-0812">Transmembrane</keyword>
<feature type="transmembrane region" description="Helical" evidence="2">
    <location>
        <begin position="36"/>
        <end position="66"/>
    </location>
</feature>
<feature type="transmembrane region" description="Helical" evidence="2">
    <location>
        <begin position="137"/>
        <end position="159"/>
    </location>
</feature>
<comment type="caution">
    <text evidence="3">The sequence shown here is derived from an EMBL/GenBank/DDBJ whole genome shotgun (WGS) entry which is preliminary data.</text>
</comment>
<proteinExistence type="predicted"/>
<keyword evidence="2" id="KW-1133">Transmembrane helix</keyword>
<name>A0A401LBB3_9FIRM</name>
<dbReference type="EMBL" id="BHVZ01000001">
    <property type="protein sequence ID" value="GCB28826.1"/>
    <property type="molecule type" value="Genomic_DNA"/>
</dbReference>
<evidence type="ECO:0000256" key="2">
    <source>
        <dbReference type="SAM" id="Phobius"/>
    </source>
</evidence>
<dbReference type="AlphaFoldDB" id="A0A401LBB3"/>
<reference evidence="3 4" key="1">
    <citation type="submission" date="2018-10" db="EMBL/GenBank/DDBJ databases">
        <title>Draft Genome Sequence of Anaerotignum sp. KCTC 15736.</title>
        <authorList>
            <person name="Choi S.H."/>
            <person name="Kim J.S."/>
            <person name="Kang S.W."/>
            <person name="Lee J.S."/>
            <person name="Park S.H."/>
        </authorList>
    </citation>
    <scope>NUCLEOTIDE SEQUENCE [LARGE SCALE GENOMIC DNA]</scope>
    <source>
        <strain evidence="3 4">KCTC 15736</strain>
    </source>
</reference>
<gene>
    <name evidence="3" type="ORF">KGMB03357_04870</name>
</gene>
<evidence type="ECO:0000313" key="4">
    <source>
        <dbReference type="Proteomes" id="UP000287361"/>
    </source>
</evidence>
<evidence type="ECO:0000256" key="1">
    <source>
        <dbReference type="SAM" id="MobiDB-lite"/>
    </source>
</evidence>
<accession>A0A401LBB3</accession>
<keyword evidence="4" id="KW-1185">Reference proteome</keyword>
<feature type="transmembrane region" description="Helical" evidence="2">
    <location>
        <begin position="107"/>
        <end position="125"/>
    </location>
</feature>
<keyword evidence="2" id="KW-0472">Membrane</keyword>
<sequence>MTNQKNRFFTLVFSCCPGAGEMYMGLYRQGVSLMGLFFGTIALAAWLGFEELIFFICPIVWCYSFFHTHNLRRMTEEEFATVEDRFIFADYVNLDRDWKCSPKHRRVFGFVLLLIALSELWKQAMYLMERFFYIPDFAWALSHTIPQIVVAVVILVVALRLMREPKDEETEDTDTDEEAEEADEQEIAEAIVEEENKEL</sequence>
<dbReference type="Proteomes" id="UP000287361">
    <property type="component" value="Unassembled WGS sequence"/>
</dbReference>
<dbReference type="OrthoDB" id="82335at2"/>
<evidence type="ECO:0000313" key="3">
    <source>
        <dbReference type="EMBL" id="GCB28826.1"/>
    </source>
</evidence>
<feature type="compositionally biased region" description="Acidic residues" evidence="1">
    <location>
        <begin position="167"/>
        <end position="199"/>
    </location>
</feature>
<organism evidence="3 4">
    <name type="scientific">Anaerotignum faecicola</name>
    <dbReference type="NCBI Taxonomy" id="2358141"/>
    <lineage>
        <taxon>Bacteria</taxon>
        <taxon>Bacillati</taxon>
        <taxon>Bacillota</taxon>
        <taxon>Clostridia</taxon>
        <taxon>Lachnospirales</taxon>
        <taxon>Anaerotignaceae</taxon>
        <taxon>Anaerotignum</taxon>
    </lineage>
</organism>